<dbReference type="EMBL" id="AMOT01000004">
    <property type="protein sequence ID" value="EKE85863.1"/>
    <property type="molecule type" value="Genomic_DNA"/>
</dbReference>
<keyword evidence="1" id="KW-0472">Membrane</keyword>
<dbReference type="AlphaFoldDB" id="K2KD02"/>
<feature type="transmembrane region" description="Helical" evidence="1">
    <location>
        <begin position="28"/>
        <end position="51"/>
    </location>
</feature>
<dbReference type="Proteomes" id="UP000006759">
    <property type="component" value="Unassembled WGS sequence"/>
</dbReference>
<dbReference type="PATRIC" id="fig|1145113.3.peg.1005"/>
<accession>K2KD02</accession>
<sequence>MGTQSKKINGTKAKTEKRVFNLFFKPFALTWAFVVFNPFFILISCRIIFFLNSSA</sequence>
<name>K2KD02_HELPX</name>
<keyword evidence="1" id="KW-0812">Transmembrane</keyword>
<gene>
    <name evidence="2" type="ORF">OUI_1020</name>
</gene>
<evidence type="ECO:0000313" key="2">
    <source>
        <dbReference type="EMBL" id="EKE85863.1"/>
    </source>
</evidence>
<evidence type="ECO:0000313" key="3">
    <source>
        <dbReference type="Proteomes" id="UP000006759"/>
    </source>
</evidence>
<evidence type="ECO:0000256" key="1">
    <source>
        <dbReference type="SAM" id="Phobius"/>
    </source>
</evidence>
<organism evidence="2 3">
    <name type="scientific">Helicobacter pylori R036d</name>
    <dbReference type="NCBI Taxonomy" id="1145113"/>
    <lineage>
        <taxon>Bacteria</taxon>
        <taxon>Pseudomonadati</taxon>
        <taxon>Campylobacterota</taxon>
        <taxon>Epsilonproteobacteria</taxon>
        <taxon>Campylobacterales</taxon>
        <taxon>Helicobacteraceae</taxon>
        <taxon>Helicobacter</taxon>
    </lineage>
</organism>
<comment type="caution">
    <text evidence="2">The sequence shown here is derived from an EMBL/GenBank/DDBJ whole genome shotgun (WGS) entry which is preliminary data.</text>
</comment>
<keyword evidence="1" id="KW-1133">Transmembrane helix</keyword>
<reference evidence="2 3" key="1">
    <citation type="submission" date="2012-08" db="EMBL/GenBank/DDBJ databases">
        <title>Comparative Sequence Analysis of H. pylori isolates.</title>
        <authorList>
            <person name="Blanchard T.G."/>
            <person name="Czinn S.J."/>
            <person name="McCracken C.M."/>
            <person name="Abolude K.A."/>
            <person name="Shefchek K.S."/>
            <person name="Maroo A.M."/>
            <person name="Santana-Cruz I.S."/>
            <person name="Tallon L.J."/>
            <person name="Ficke F.W.F."/>
        </authorList>
    </citation>
    <scope>NUCLEOTIDE SEQUENCE [LARGE SCALE GENOMIC DNA]</scope>
    <source>
        <strain evidence="2 3">R036d</strain>
    </source>
</reference>
<protein>
    <submittedName>
        <fullName evidence="2">Uncharacterized protein</fullName>
    </submittedName>
</protein>
<proteinExistence type="predicted"/>